<dbReference type="EMBL" id="CP030057">
    <property type="protein sequence ID" value="QOZ60470.1"/>
    <property type="molecule type" value="Genomic_DNA"/>
</dbReference>
<dbReference type="RefSeq" id="WP_128966074.1">
    <property type="nucleotide sequence ID" value="NZ_BMHC01000023.1"/>
</dbReference>
<protein>
    <recommendedName>
        <fullName evidence="1">DUF6894 domain-containing protein</fullName>
    </recommendedName>
</protein>
<evidence type="ECO:0000313" key="5">
    <source>
        <dbReference type="Proteomes" id="UP000625079"/>
    </source>
</evidence>
<keyword evidence="4" id="KW-1185">Reference proteome</keyword>
<dbReference type="AlphaFoldDB" id="A0A410V709"/>
<dbReference type="Proteomes" id="UP000593880">
    <property type="component" value="Chromosome"/>
</dbReference>
<reference evidence="2" key="3">
    <citation type="submission" date="2022-12" db="EMBL/GenBank/DDBJ databases">
        <authorList>
            <person name="Sun Q."/>
            <person name="Zhou Y."/>
        </authorList>
    </citation>
    <scope>NUCLEOTIDE SEQUENCE</scope>
    <source>
        <strain evidence="2">CGMCC 1.15034</strain>
    </source>
</reference>
<sequence>MPRYFFNVRNVQPSFDCEGEELPDDEAAWREATSYAGELFKDIDGRFRPGQEWSLEVTDASRKPIYRIEISAKQS</sequence>
<dbReference type="InterPro" id="IPR054189">
    <property type="entry name" value="DUF6894"/>
</dbReference>
<dbReference type="EMBL" id="BMHC01000023">
    <property type="protein sequence ID" value="GGI32239.1"/>
    <property type="molecule type" value="Genomic_DNA"/>
</dbReference>
<evidence type="ECO:0000259" key="1">
    <source>
        <dbReference type="Pfam" id="PF21834"/>
    </source>
</evidence>
<feature type="domain" description="DUF6894" evidence="1">
    <location>
        <begin position="3"/>
        <end position="70"/>
    </location>
</feature>
<dbReference type="Pfam" id="PF21834">
    <property type="entry name" value="DUF6894"/>
    <property type="match status" value="1"/>
</dbReference>
<reference evidence="3 4" key="2">
    <citation type="submission" date="2018-06" db="EMBL/GenBank/DDBJ databases">
        <title>Comparative genomics of rhizobia nodulating Arachis hypogaea in China.</title>
        <authorList>
            <person name="Li Y."/>
        </authorList>
    </citation>
    <scope>NUCLEOTIDE SEQUENCE [LARGE SCALE GENOMIC DNA]</scope>
    <source>
        <strain evidence="3 4">CCBAU 51658</strain>
    </source>
</reference>
<evidence type="ECO:0000313" key="2">
    <source>
        <dbReference type="EMBL" id="GGI32239.1"/>
    </source>
</evidence>
<dbReference type="Proteomes" id="UP000625079">
    <property type="component" value="Unassembled WGS sequence"/>
</dbReference>
<name>A0A410V709_9BRAD</name>
<proteinExistence type="predicted"/>
<reference evidence="2" key="1">
    <citation type="journal article" date="2014" name="Int. J. Syst. Evol. Microbiol.">
        <title>Complete genome sequence of Corynebacterium casei LMG S-19264T (=DSM 44701T), isolated from a smear-ripened cheese.</title>
        <authorList>
            <consortium name="US DOE Joint Genome Institute (JGI-PGF)"/>
            <person name="Walter F."/>
            <person name="Albersmeier A."/>
            <person name="Kalinowski J."/>
            <person name="Ruckert C."/>
        </authorList>
    </citation>
    <scope>NUCLEOTIDE SEQUENCE</scope>
    <source>
        <strain evidence="2">CGMCC 1.15034</strain>
    </source>
</reference>
<dbReference type="OrthoDB" id="7575967at2"/>
<evidence type="ECO:0000313" key="4">
    <source>
        <dbReference type="Proteomes" id="UP000593880"/>
    </source>
</evidence>
<gene>
    <name evidence="2" type="ORF">GCM10010987_68450</name>
    <name evidence="3" type="ORF">XH86_18400</name>
</gene>
<organism evidence="2 5">
    <name type="scientific">Bradyrhizobium guangdongense</name>
    <dbReference type="NCBI Taxonomy" id="1325090"/>
    <lineage>
        <taxon>Bacteria</taxon>
        <taxon>Pseudomonadati</taxon>
        <taxon>Pseudomonadota</taxon>
        <taxon>Alphaproteobacteria</taxon>
        <taxon>Hyphomicrobiales</taxon>
        <taxon>Nitrobacteraceae</taxon>
        <taxon>Bradyrhizobium</taxon>
    </lineage>
</organism>
<evidence type="ECO:0000313" key="3">
    <source>
        <dbReference type="EMBL" id="QOZ60470.1"/>
    </source>
</evidence>
<accession>A0A410V709</accession>